<evidence type="ECO:0000256" key="1">
    <source>
        <dbReference type="SAM" id="SignalP"/>
    </source>
</evidence>
<feature type="chain" id="PRO_5020915602" description="Secreted protein" evidence="1">
    <location>
        <begin position="32"/>
        <end position="82"/>
    </location>
</feature>
<reference evidence="2 3" key="1">
    <citation type="submission" date="2019-03" db="EMBL/GenBank/DDBJ databases">
        <title>Genomic Encyclopedia of Type Strains, Phase IV (KMG-IV): sequencing the most valuable type-strain genomes for metagenomic binning, comparative biology and taxonomic classification.</title>
        <authorList>
            <person name="Goeker M."/>
        </authorList>
    </citation>
    <scope>NUCLEOTIDE SEQUENCE [LARGE SCALE GENOMIC DNA]</scope>
    <source>
        <strain evidence="2 3">DSM 17974</strain>
    </source>
</reference>
<proteinExistence type="predicted"/>
<keyword evidence="3" id="KW-1185">Reference proteome</keyword>
<organism evidence="2 3">
    <name type="scientific">Alicyclobacillus sacchari</name>
    <dbReference type="NCBI Taxonomy" id="392010"/>
    <lineage>
        <taxon>Bacteria</taxon>
        <taxon>Bacillati</taxon>
        <taxon>Bacillota</taxon>
        <taxon>Bacilli</taxon>
        <taxon>Bacillales</taxon>
        <taxon>Alicyclobacillaceae</taxon>
        <taxon>Alicyclobacillus</taxon>
    </lineage>
</organism>
<comment type="caution">
    <text evidence="2">The sequence shown here is derived from an EMBL/GenBank/DDBJ whole genome shotgun (WGS) entry which is preliminary data.</text>
</comment>
<protein>
    <recommendedName>
        <fullName evidence="4">Secreted protein</fullName>
    </recommendedName>
</protein>
<feature type="signal peptide" evidence="1">
    <location>
        <begin position="1"/>
        <end position="31"/>
    </location>
</feature>
<gene>
    <name evidence="2" type="ORF">C7445_1074</name>
</gene>
<dbReference type="Proteomes" id="UP000294581">
    <property type="component" value="Unassembled WGS sequence"/>
</dbReference>
<name>A0A4R8LLK5_9BACL</name>
<dbReference type="EMBL" id="SORF01000007">
    <property type="protein sequence ID" value="TDY46230.1"/>
    <property type="molecule type" value="Genomic_DNA"/>
</dbReference>
<sequence length="82" mass="9009">MEIQIAFTRLIVCKRLTVLVCIPPASGPVFAVGYSFREKSFSFAGLQSQDHVKSGRSKTVPPCCFDTILAQQDVCIRSILTS</sequence>
<keyword evidence="1" id="KW-0732">Signal</keyword>
<evidence type="ECO:0000313" key="2">
    <source>
        <dbReference type="EMBL" id="TDY46230.1"/>
    </source>
</evidence>
<evidence type="ECO:0000313" key="3">
    <source>
        <dbReference type="Proteomes" id="UP000294581"/>
    </source>
</evidence>
<dbReference type="AlphaFoldDB" id="A0A4R8LLK5"/>
<accession>A0A4R8LLK5</accession>
<evidence type="ECO:0008006" key="4">
    <source>
        <dbReference type="Google" id="ProtNLM"/>
    </source>
</evidence>